<gene>
    <name evidence="1" type="ORF">ENE74_13600</name>
</gene>
<protein>
    <submittedName>
        <fullName evidence="1">Uncharacterized protein</fullName>
    </submittedName>
</protein>
<accession>A0A437J4U1</accession>
<dbReference type="Proteomes" id="UP000282977">
    <property type="component" value="Unassembled WGS sequence"/>
</dbReference>
<proteinExistence type="predicted"/>
<evidence type="ECO:0000313" key="2">
    <source>
        <dbReference type="Proteomes" id="UP000282977"/>
    </source>
</evidence>
<evidence type="ECO:0000313" key="1">
    <source>
        <dbReference type="EMBL" id="RVT39781.1"/>
    </source>
</evidence>
<dbReference type="RefSeq" id="WP_164847482.1">
    <property type="nucleotide sequence ID" value="NZ_RZUL01000005.1"/>
</dbReference>
<dbReference type="AlphaFoldDB" id="A0A437J4U1"/>
<reference evidence="1 2" key="1">
    <citation type="submission" date="2019-01" db="EMBL/GenBank/DDBJ databases">
        <authorList>
            <person name="Chen W.-M."/>
        </authorList>
    </citation>
    <scope>NUCLEOTIDE SEQUENCE [LARGE SCALE GENOMIC DNA]</scope>
    <source>
        <strain evidence="1 2">TLA-22</strain>
    </source>
</reference>
<comment type="caution">
    <text evidence="1">The sequence shown here is derived from an EMBL/GenBank/DDBJ whole genome shotgun (WGS) entry which is preliminary data.</text>
</comment>
<dbReference type="EMBL" id="RZUL01000005">
    <property type="protein sequence ID" value="RVT39781.1"/>
    <property type="molecule type" value="Genomic_DNA"/>
</dbReference>
<keyword evidence="2" id="KW-1185">Reference proteome</keyword>
<organism evidence="1 2">
    <name type="scientific">Sphingobium algorifonticola</name>
    <dbReference type="NCBI Taxonomy" id="2008318"/>
    <lineage>
        <taxon>Bacteria</taxon>
        <taxon>Pseudomonadati</taxon>
        <taxon>Pseudomonadota</taxon>
        <taxon>Alphaproteobacteria</taxon>
        <taxon>Sphingomonadales</taxon>
        <taxon>Sphingomonadaceae</taxon>
        <taxon>Sphingobium</taxon>
    </lineage>
</organism>
<name>A0A437J4U1_9SPHN</name>
<sequence length="132" mass="14814">MEKFDYEVREKLKVLNANTDLHLNKFEQRLIERNAQIAKRNEIATERDATERRVGPTELPVELLRKRLDSSVRRAQVAKIAAMVRAIGAGARALPRRPAKRPNMDRIALKDVAATDTGTIARSAGKISIIAM</sequence>